<evidence type="ECO:0000256" key="1">
    <source>
        <dbReference type="SAM" id="MobiDB-lite"/>
    </source>
</evidence>
<keyword evidence="3" id="KW-1185">Reference proteome</keyword>
<proteinExistence type="predicted"/>
<evidence type="ECO:0000313" key="3">
    <source>
        <dbReference type="Proteomes" id="UP000265520"/>
    </source>
</evidence>
<dbReference type="Proteomes" id="UP000265520">
    <property type="component" value="Unassembled WGS sequence"/>
</dbReference>
<name>A0A392PIQ3_9FABA</name>
<protein>
    <submittedName>
        <fullName evidence="2">Uncharacterized protein</fullName>
    </submittedName>
</protein>
<dbReference type="AlphaFoldDB" id="A0A392PIQ3"/>
<accession>A0A392PIQ3</accession>
<evidence type="ECO:0000313" key="2">
    <source>
        <dbReference type="EMBL" id="MCI11369.1"/>
    </source>
</evidence>
<organism evidence="2 3">
    <name type="scientific">Trifolium medium</name>
    <dbReference type="NCBI Taxonomy" id="97028"/>
    <lineage>
        <taxon>Eukaryota</taxon>
        <taxon>Viridiplantae</taxon>
        <taxon>Streptophyta</taxon>
        <taxon>Embryophyta</taxon>
        <taxon>Tracheophyta</taxon>
        <taxon>Spermatophyta</taxon>
        <taxon>Magnoliopsida</taxon>
        <taxon>eudicotyledons</taxon>
        <taxon>Gunneridae</taxon>
        <taxon>Pentapetalae</taxon>
        <taxon>rosids</taxon>
        <taxon>fabids</taxon>
        <taxon>Fabales</taxon>
        <taxon>Fabaceae</taxon>
        <taxon>Papilionoideae</taxon>
        <taxon>50 kb inversion clade</taxon>
        <taxon>NPAAA clade</taxon>
        <taxon>Hologalegina</taxon>
        <taxon>IRL clade</taxon>
        <taxon>Trifolieae</taxon>
        <taxon>Trifolium</taxon>
    </lineage>
</organism>
<comment type="caution">
    <text evidence="2">The sequence shown here is derived from an EMBL/GenBank/DDBJ whole genome shotgun (WGS) entry which is preliminary data.</text>
</comment>
<feature type="compositionally biased region" description="Basic and acidic residues" evidence="1">
    <location>
        <begin position="57"/>
        <end position="66"/>
    </location>
</feature>
<dbReference type="EMBL" id="LXQA010079885">
    <property type="protein sequence ID" value="MCI11369.1"/>
    <property type="molecule type" value="Genomic_DNA"/>
</dbReference>
<feature type="region of interest" description="Disordered" evidence="1">
    <location>
        <begin position="1"/>
        <end position="66"/>
    </location>
</feature>
<sequence>MWFSKSSYSSDDDDNGGDRMRQGERVSVNGDGGGRRGDNGSCGKRGDGSGGGCGVENGRKDRNRWW</sequence>
<reference evidence="2 3" key="1">
    <citation type="journal article" date="2018" name="Front. Plant Sci.">
        <title>Red Clover (Trifolium pratense) and Zigzag Clover (T. medium) - A Picture of Genomic Similarities and Differences.</title>
        <authorList>
            <person name="Dluhosova J."/>
            <person name="Istvanek J."/>
            <person name="Nedelnik J."/>
            <person name="Repkova J."/>
        </authorList>
    </citation>
    <scope>NUCLEOTIDE SEQUENCE [LARGE SCALE GENOMIC DNA]</scope>
    <source>
        <strain evidence="3">cv. 10/8</strain>
        <tissue evidence="2">Leaf</tissue>
    </source>
</reference>